<evidence type="ECO:0000313" key="2">
    <source>
        <dbReference type="Proteomes" id="UP000093514"/>
    </source>
</evidence>
<dbReference type="InterPro" id="IPR043129">
    <property type="entry name" value="ATPase_NBD"/>
</dbReference>
<comment type="caution">
    <text evidence="1">The sequence shown here is derived from an EMBL/GenBank/DDBJ whole genome shotgun (WGS) entry which is preliminary data.</text>
</comment>
<evidence type="ECO:0008006" key="3">
    <source>
        <dbReference type="Google" id="ProtNLM"/>
    </source>
</evidence>
<organism evidence="1 2">
    <name type="scientific">Orenia metallireducens</name>
    <dbReference type="NCBI Taxonomy" id="1413210"/>
    <lineage>
        <taxon>Bacteria</taxon>
        <taxon>Bacillati</taxon>
        <taxon>Bacillota</taxon>
        <taxon>Clostridia</taxon>
        <taxon>Halanaerobiales</taxon>
        <taxon>Halobacteroidaceae</taxon>
        <taxon>Orenia</taxon>
    </lineage>
</organism>
<keyword evidence="2" id="KW-1185">Reference proteome</keyword>
<dbReference type="Gene3D" id="3.30.420.40">
    <property type="match status" value="4"/>
</dbReference>
<dbReference type="PANTHER" id="PTHR32432">
    <property type="entry name" value="CELL DIVISION PROTEIN FTSA-RELATED"/>
    <property type="match status" value="1"/>
</dbReference>
<reference evidence="1 2" key="2">
    <citation type="submission" date="2016-08" db="EMBL/GenBank/DDBJ databases">
        <title>Orenia metallireducens sp. nov. strain Z6, a Novel Metal-reducing Firmicute from the Deep Subsurface.</title>
        <authorList>
            <person name="Maxim B.I."/>
            <person name="Kenneth K."/>
            <person name="Flynn T.M."/>
            <person name="Oloughlin E.J."/>
            <person name="Locke R.A."/>
            <person name="Weber J.R."/>
            <person name="Egan S.M."/>
            <person name="Mackie R.I."/>
            <person name="Cann I.K."/>
        </authorList>
    </citation>
    <scope>NUCLEOTIDE SEQUENCE [LARGE SCALE GENOMIC DNA]</scope>
    <source>
        <strain evidence="1 2">Z6</strain>
    </source>
</reference>
<dbReference type="RefSeq" id="WP_068718140.1">
    <property type="nucleotide sequence ID" value="NZ_LWDV01000009.1"/>
</dbReference>
<dbReference type="PIRSF" id="PIRSF019169">
    <property type="entry name" value="PilM"/>
    <property type="match status" value="1"/>
</dbReference>
<dbReference type="SUPFAM" id="SSF53067">
    <property type="entry name" value="Actin-like ATPase domain"/>
    <property type="match status" value="2"/>
</dbReference>
<dbReference type="InterPro" id="IPR050696">
    <property type="entry name" value="FtsA/MreB"/>
</dbReference>
<dbReference type="OrthoDB" id="5291956at2"/>
<dbReference type="CDD" id="cd24049">
    <property type="entry name" value="ASKHA_NBD_PilM"/>
    <property type="match status" value="1"/>
</dbReference>
<dbReference type="EMBL" id="LWDV01000009">
    <property type="protein sequence ID" value="OCL26376.1"/>
    <property type="molecule type" value="Genomic_DNA"/>
</dbReference>
<dbReference type="InterPro" id="IPR005883">
    <property type="entry name" value="PilM"/>
</dbReference>
<gene>
    <name evidence="1" type="ORF">U472_10250</name>
</gene>
<sequence>MFSRIKSLFDPKVLGIDFGDKLIKLVEIERTTKAIKFKKLALIKNNGMIVHGEIQDFPKLKKKLKDVIAEKGIRAKKVVTAISSEMITKTIIEVPIMPQVDLDKVLPLEYEYYATLPLKQISFQYEILSESNGKYKALIMGVKRSIIYDYLNLFDKLELKPLAIEAEFMALARFIKSLSSAEQQNCCIIDLGSNTTDVSIIHQGKVIFNRTVESGEDDFNSIEQLSTFRKLATKVYRCLDYFEIKYRDYQINKVLLIGAKKEYTGFIEELSNVLGIEIDEISWGSRLEIDLNSEDMRLYQENKDIFTVSIGLALRGEGDG</sequence>
<proteinExistence type="predicted"/>
<accession>A0A1C0A7Z9</accession>
<dbReference type="Pfam" id="PF11104">
    <property type="entry name" value="PilM_2"/>
    <property type="match status" value="1"/>
</dbReference>
<dbReference type="AlphaFoldDB" id="A0A1C0A7Z9"/>
<name>A0A1C0A7Z9_9FIRM</name>
<dbReference type="Gene3D" id="3.30.1490.300">
    <property type="match status" value="1"/>
</dbReference>
<reference evidence="2" key="1">
    <citation type="submission" date="2016-07" db="EMBL/GenBank/DDBJ databases">
        <authorList>
            <person name="Florea S."/>
            <person name="Webb J.S."/>
            <person name="Jaromczyk J."/>
            <person name="Schardl C.L."/>
        </authorList>
    </citation>
    <scope>NUCLEOTIDE SEQUENCE [LARGE SCALE GENOMIC DNA]</scope>
    <source>
        <strain evidence="2">Z6</strain>
    </source>
</reference>
<protein>
    <recommendedName>
        <fullName evidence="3">Type IV pilus assembly protein PilM</fullName>
    </recommendedName>
</protein>
<dbReference type="PANTHER" id="PTHR32432:SF3">
    <property type="entry name" value="ETHANOLAMINE UTILIZATION PROTEIN EUTJ"/>
    <property type="match status" value="1"/>
</dbReference>
<dbReference type="Proteomes" id="UP000093514">
    <property type="component" value="Unassembled WGS sequence"/>
</dbReference>
<evidence type="ECO:0000313" key="1">
    <source>
        <dbReference type="EMBL" id="OCL26376.1"/>
    </source>
</evidence>